<gene>
    <name evidence="3" type="ORF">FHX36_002054</name>
</gene>
<feature type="signal peptide" evidence="2">
    <location>
        <begin position="1"/>
        <end position="31"/>
    </location>
</feature>
<comment type="caution">
    <text evidence="3">The sequence shown here is derived from an EMBL/GenBank/DDBJ whole genome shotgun (WGS) entry which is preliminary data.</text>
</comment>
<protein>
    <recommendedName>
        <fullName evidence="5">Lipoprotein</fullName>
    </recommendedName>
</protein>
<evidence type="ECO:0008006" key="5">
    <source>
        <dbReference type="Google" id="ProtNLM"/>
    </source>
</evidence>
<dbReference type="AlphaFoldDB" id="A0A839Y0L4"/>
<proteinExistence type="predicted"/>
<feature type="chain" id="PRO_5039238267" description="Lipoprotein" evidence="2">
    <location>
        <begin position="32"/>
        <end position="143"/>
    </location>
</feature>
<dbReference type="Proteomes" id="UP000580718">
    <property type="component" value="Unassembled WGS sequence"/>
</dbReference>
<dbReference type="OrthoDB" id="3834133at2"/>
<sequence>MPAGRAWTAGGAALIAAATLALTGCASFGAAGDSDTLEASEQAAADLQDELAGMPGVTTAFVGYQDDLTEQAHLRVNVEVAEAAQVETTFPEVEEAAWLCEVDPLLTMKVTVVPVSGSGTSQDYDLQDQQTVDDLTERWGERP</sequence>
<organism evidence="3 4">
    <name type="scientific">Modestobacter versicolor</name>
    <dbReference type="NCBI Taxonomy" id="429133"/>
    <lineage>
        <taxon>Bacteria</taxon>
        <taxon>Bacillati</taxon>
        <taxon>Actinomycetota</taxon>
        <taxon>Actinomycetes</taxon>
        <taxon>Geodermatophilales</taxon>
        <taxon>Geodermatophilaceae</taxon>
        <taxon>Modestobacter</taxon>
    </lineage>
</organism>
<evidence type="ECO:0000313" key="4">
    <source>
        <dbReference type="Proteomes" id="UP000580718"/>
    </source>
</evidence>
<name>A0A839Y0L4_9ACTN</name>
<dbReference type="EMBL" id="JACIBU010000001">
    <property type="protein sequence ID" value="MBB3676319.1"/>
    <property type="molecule type" value="Genomic_DNA"/>
</dbReference>
<keyword evidence="2" id="KW-0732">Signal</keyword>
<dbReference type="RefSeq" id="WP_146251523.1">
    <property type="nucleotide sequence ID" value="NZ_JACIBU010000001.1"/>
</dbReference>
<dbReference type="PROSITE" id="PS51257">
    <property type="entry name" value="PROKAR_LIPOPROTEIN"/>
    <property type="match status" value="1"/>
</dbReference>
<reference evidence="3 4" key="1">
    <citation type="submission" date="2020-08" db="EMBL/GenBank/DDBJ databases">
        <title>Sequencing the genomes of 1000 actinobacteria strains.</title>
        <authorList>
            <person name="Klenk H.-P."/>
        </authorList>
    </citation>
    <scope>NUCLEOTIDE SEQUENCE [LARGE SCALE GENOMIC DNA]</scope>
    <source>
        <strain evidence="3 4">DSM 16678</strain>
    </source>
</reference>
<evidence type="ECO:0000256" key="1">
    <source>
        <dbReference type="SAM" id="MobiDB-lite"/>
    </source>
</evidence>
<accession>A0A839Y0L4</accession>
<feature type="compositionally biased region" description="Low complexity" evidence="1">
    <location>
        <begin position="119"/>
        <end position="133"/>
    </location>
</feature>
<feature type="region of interest" description="Disordered" evidence="1">
    <location>
        <begin position="119"/>
        <end position="143"/>
    </location>
</feature>
<evidence type="ECO:0000256" key="2">
    <source>
        <dbReference type="SAM" id="SignalP"/>
    </source>
</evidence>
<evidence type="ECO:0000313" key="3">
    <source>
        <dbReference type="EMBL" id="MBB3676319.1"/>
    </source>
</evidence>